<evidence type="ECO:0000313" key="16">
    <source>
        <dbReference type="WBParaSite" id="TMUE_2000007226.1"/>
    </source>
</evidence>
<dbReference type="GO" id="GO:0032259">
    <property type="term" value="P:methylation"/>
    <property type="evidence" value="ECO:0007669"/>
    <property type="project" value="UniProtKB-KW"/>
</dbReference>
<feature type="domain" description="SET" evidence="12">
    <location>
        <begin position="75"/>
        <end position="192"/>
    </location>
</feature>
<feature type="region of interest" description="Disordered" evidence="11">
    <location>
        <begin position="726"/>
        <end position="747"/>
    </location>
</feature>
<feature type="region of interest" description="Disordered" evidence="11">
    <location>
        <begin position="425"/>
        <end position="453"/>
    </location>
</feature>
<dbReference type="WBParaSite" id="TMUE_2000007226.3">
    <property type="protein sequence ID" value="TMUE_2000007226.3"/>
    <property type="gene ID" value="WBGene00288357"/>
</dbReference>
<proteinExistence type="predicted"/>
<evidence type="ECO:0000256" key="5">
    <source>
        <dbReference type="ARBA" id="ARBA00022603"/>
    </source>
</evidence>
<dbReference type="SMART" id="SM00570">
    <property type="entry name" value="AWS"/>
    <property type="match status" value="1"/>
</dbReference>
<dbReference type="InterPro" id="IPR003616">
    <property type="entry name" value="Post-SET_dom"/>
</dbReference>
<keyword evidence="4" id="KW-0158">Chromosome</keyword>
<evidence type="ECO:0000256" key="6">
    <source>
        <dbReference type="ARBA" id="ARBA00022679"/>
    </source>
</evidence>
<feature type="region of interest" description="Disordered" evidence="11">
    <location>
        <begin position="473"/>
        <end position="492"/>
    </location>
</feature>
<protein>
    <recommendedName>
        <fullName evidence="3">[histone H3]-lysine(36) N-trimethyltransferase</fullName>
        <ecNumber evidence="3">2.1.1.359</ecNumber>
    </recommendedName>
</protein>
<dbReference type="WBParaSite" id="TMUE_2000007226.4">
    <property type="protein sequence ID" value="TMUE_2000007226.4"/>
    <property type="gene ID" value="WBGene00288357"/>
</dbReference>
<dbReference type="InterPro" id="IPR046341">
    <property type="entry name" value="SET_dom_sf"/>
</dbReference>
<reference evidence="16" key="3">
    <citation type="submission" date="2019-12" db="UniProtKB">
        <authorList>
            <consortium name="WormBaseParasite"/>
        </authorList>
    </citation>
    <scope>IDENTIFICATION</scope>
</reference>
<evidence type="ECO:0000256" key="7">
    <source>
        <dbReference type="ARBA" id="ARBA00022691"/>
    </source>
</evidence>
<evidence type="ECO:0000259" key="12">
    <source>
        <dbReference type="PROSITE" id="PS50280"/>
    </source>
</evidence>
<comment type="subcellular location">
    <subcellularLocation>
        <location evidence="2">Chromosome</location>
    </subcellularLocation>
    <subcellularLocation>
        <location evidence="1">Nucleus</location>
    </subcellularLocation>
</comment>
<dbReference type="Pfam" id="PF08236">
    <property type="entry name" value="SRI"/>
    <property type="match status" value="1"/>
</dbReference>
<dbReference type="GO" id="GO:0005634">
    <property type="term" value="C:nucleus"/>
    <property type="evidence" value="ECO:0007669"/>
    <property type="project" value="UniProtKB-SubCell"/>
</dbReference>
<dbReference type="PROSITE" id="PS50280">
    <property type="entry name" value="SET"/>
    <property type="match status" value="1"/>
</dbReference>
<dbReference type="Gene3D" id="1.10.1740.100">
    <property type="entry name" value="Set2, Rpb1 interacting domain"/>
    <property type="match status" value="1"/>
</dbReference>
<dbReference type="GO" id="GO:0005694">
    <property type="term" value="C:chromosome"/>
    <property type="evidence" value="ECO:0007669"/>
    <property type="project" value="UniProtKB-SubCell"/>
</dbReference>
<keyword evidence="8" id="KW-0805">Transcription regulation</keyword>
<dbReference type="PROSITE" id="PS51215">
    <property type="entry name" value="AWS"/>
    <property type="match status" value="1"/>
</dbReference>
<dbReference type="Pfam" id="PF00856">
    <property type="entry name" value="SET"/>
    <property type="match status" value="1"/>
</dbReference>
<dbReference type="EC" id="2.1.1.359" evidence="3"/>
<dbReference type="GO" id="GO:0140955">
    <property type="term" value="F:histone H3K36 trimethyltransferase activity"/>
    <property type="evidence" value="ECO:0007669"/>
    <property type="project" value="UniProtKB-EC"/>
</dbReference>
<evidence type="ECO:0000256" key="2">
    <source>
        <dbReference type="ARBA" id="ARBA00004286"/>
    </source>
</evidence>
<evidence type="ECO:0000256" key="11">
    <source>
        <dbReference type="SAM" id="MobiDB-lite"/>
    </source>
</evidence>
<evidence type="ECO:0000256" key="8">
    <source>
        <dbReference type="ARBA" id="ARBA00023015"/>
    </source>
</evidence>
<evidence type="ECO:0000256" key="3">
    <source>
        <dbReference type="ARBA" id="ARBA00012178"/>
    </source>
</evidence>
<dbReference type="SUPFAM" id="SSF82199">
    <property type="entry name" value="SET domain"/>
    <property type="match status" value="1"/>
</dbReference>
<keyword evidence="10" id="KW-0539">Nucleus</keyword>
<accession>A0A5S6QIL5</accession>
<reference evidence="15" key="2">
    <citation type="submission" date="2014-03" db="EMBL/GenBank/DDBJ databases">
        <title>The whipworm genome and dual-species transcriptomics of an intimate host-pathogen interaction.</title>
        <authorList>
            <person name="Foth B.J."/>
            <person name="Tsai I.J."/>
            <person name="Reid A.J."/>
            <person name="Bancroft A.J."/>
            <person name="Nichol S."/>
            <person name="Tracey A."/>
            <person name="Holroyd N."/>
            <person name="Cotton J.A."/>
            <person name="Stanley E.J."/>
            <person name="Zarowiecki M."/>
            <person name="Liu J.Z."/>
            <person name="Huckvale T."/>
            <person name="Cooper P.J."/>
            <person name="Grencis R.K."/>
            <person name="Berriman M."/>
        </authorList>
    </citation>
    <scope>NUCLEOTIDE SEQUENCE [LARGE SCALE GENOMIC DNA]</scope>
    <source>
        <strain evidence="15">Edinburgh</strain>
    </source>
</reference>
<dbReference type="PANTHER" id="PTHR22884">
    <property type="entry name" value="SET DOMAIN PROTEINS"/>
    <property type="match status" value="1"/>
</dbReference>
<evidence type="ECO:0000256" key="1">
    <source>
        <dbReference type="ARBA" id="ARBA00004123"/>
    </source>
</evidence>
<dbReference type="Pfam" id="PF17907">
    <property type="entry name" value="AWS"/>
    <property type="match status" value="1"/>
</dbReference>
<evidence type="ECO:0000256" key="10">
    <source>
        <dbReference type="ARBA" id="ARBA00023242"/>
    </source>
</evidence>
<dbReference type="SMART" id="SM00317">
    <property type="entry name" value="SET"/>
    <property type="match status" value="1"/>
</dbReference>
<keyword evidence="7" id="KW-0949">S-adenosyl-L-methionine</keyword>
<dbReference type="AlphaFoldDB" id="A0A5S6QIL5"/>
<dbReference type="GO" id="GO:0006355">
    <property type="term" value="P:regulation of DNA-templated transcription"/>
    <property type="evidence" value="ECO:0007669"/>
    <property type="project" value="InterPro"/>
</dbReference>
<keyword evidence="9" id="KW-0804">Transcription</keyword>
<sequence length="847" mass="96726">MESEESRTTLPFVSITENVYVSDNQKSRDTDIYECHCTRACGETCMNFLMEIECGKECRWGDRCTNRRFQRRQYKKLDVFWAGKKGQGIRAAEQIKARSFIIEYVGEVLSGADAQDRVRRYDSKGVKHRYMMSLNNGDIIDATAKGNLSRLINHSCDPNCIVEKWMVLGRTRVGIFALKDIEIGEELSFDYQFDVHKMSMQVCYCGAPNCRGVLAVRALDKTQERQLSPQTIVFNQLSAEDERSLLALIEQGSLEAFSDVVQCANLMRRTSNLDHRFQLANLIMNSPDRVRRDFLSSNSCIILRHWMADVTTCDSKAYEYTLKMLDLLNSLPFPHKTMLEKSCLLDELRKWTSVEFLEGLLSQKEAEQVNETVEVGQQNGLNSLANIDLITKRAEDMYNSWLSLKNDYKIPRVRMSKEKTIGLSKRATRTRRCNTHDVSDVDSESEQPQQHCDLFPSNHDFSVLKKRDVCSPISSLSSSRSSPSDGISMSESFANDTCRRAQNEESNIDIHEDERFITTEAFRKYRTGDERGGSSKAPASPKLTGAQLKRSGVSEEMQLLNSGGYANVPFLHIVDLTTAAKTTLRWGSFVQIHNNCHMWDVGDLGCVVRHVSDYEFNSFYSFGYAPLFCKIRGNPVYEARIGTDWRYQEHLHRLDFSSRFECRLLNGKAKKEWALTYTANFLKYEQHSLSNYWTGVMAVPVVSFVQLPIQQQVSCPVLPTLPISDAPPQSPIDNPSATVGGGHSECATSPQQLRASFKRDILDIVVAKIKKYTKSNKEVGCLTKEQFKRLARFLTKKIVTKEAKRCGSEDKMKMSDDVRKRASFHVEEQFRRGVYKLFLKSKDSKYF</sequence>
<evidence type="ECO:0000259" key="13">
    <source>
        <dbReference type="PROSITE" id="PS50868"/>
    </source>
</evidence>
<evidence type="ECO:0000256" key="4">
    <source>
        <dbReference type="ARBA" id="ARBA00022454"/>
    </source>
</evidence>
<feature type="region of interest" description="Disordered" evidence="11">
    <location>
        <begin position="527"/>
        <end position="547"/>
    </location>
</feature>
<feature type="compositionally biased region" description="Low complexity" evidence="11">
    <location>
        <begin position="473"/>
        <end position="490"/>
    </location>
</feature>
<dbReference type="InterPro" id="IPR038190">
    <property type="entry name" value="SRI_sf"/>
</dbReference>
<dbReference type="STRING" id="70415.A0A5S6QIL5"/>
<dbReference type="InterPro" id="IPR001214">
    <property type="entry name" value="SET_dom"/>
</dbReference>
<keyword evidence="6" id="KW-0808">Transferase</keyword>
<dbReference type="PROSITE" id="PS50868">
    <property type="entry name" value="POST_SET"/>
    <property type="match status" value="1"/>
</dbReference>
<feature type="domain" description="AWS" evidence="14">
    <location>
        <begin position="30"/>
        <end position="73"/>
    </location>
</feature>
<dbReference type="Proteomes" id="UP000046395">
    <property type="component" value="Unassembled WGS sequence"/>
</dbReference>
<evidence type="ECO:0000313" key="15">
    <source>
        <dbReference type="Proteomes" id="UP000046395"/>
    </source>
</evidence>
<reference evidence="15" key="1">
    <citation type="submission" date="2013-11" db="EMBL/GenBank/DDBJ databases">
        <authorList>
            <person name="Aslett M."/>
        </authorList>
    </citation>
    <scope>NUCLEOTIDE SEQUENCE [LARGE SCALE GENOMIC DNA]</scope>
    <source>
        <strain evidence="15">Edinburgh</strain>
    </source>
</reference>
<dbReference type="InterPro" id="IPR006560">
    <property type="entry name" value="AWS_dom"/>
</dbReference>
<organism evidence="15 16">
    <name type="scientific">Trichuris muris</name>
    <name type="common">Mouse whipworm</name>
    <dbReference type="NCBI Taxonomy" id="70415"/>
    <lineage>
        <taxon>Eukaryota</taxon>
        <taxon>Metazoa</taxon>
        <taxon>Ecdysozoa</taxon>
        <taxon>Nematoda</taxon>
        <taxon>Enoplea</taxon>
        <taxon>Dorylaimia</taxon>
        <taxon>Trichinellida</taxon>
        <taxon>Trichuridae</taxon>
        <taxon>Trichuris</taxon>
    </lineage>
</organism>
<evidence type="ECO:0000256" key="9">
    <source>
        <dbReference type="ARBA" id="ARBA00023163"/>
    </source>
</evidence>
<evidence type="ECO:0000259" key="14">
    <source>
        <dbReference type="PROSITE" id="PS51215"/>
    </source>
</evidence>
<keyword evidence="5" id="KW-0489">Methyltransferase</keyword>
<dbReference type="InterPro" id="IPR050777">
    <property type="entry name" value="SET2_Histone-Lys_MeTrsfase"/>
</dbReference>
<name>A0A5S6QIL5_TRIMR</name>
<dbReference type="Gene3D" id="2.170.270.10">
    <property type="entry name" value="SET domain"/>
    <property type="match status" value="1"/>
</dbReference>
<keyword evidence="15" id="KW-1185">Reference proteome</keyword>
<dbReference type="InterPro" id="IPR013257">
    <property type="entry name" value="SRI"/>
</dbReference>
<dbReference type="WBParaSite" id="TMUE_2000007226.2">
    <property type="protein sequence ID" value="TMUE_2000007226.2"/>
    <property type="gene ID" value="WBGene00288357"/>
</dbReference>
<feature type="domain" description="Post-SET" evidence="13">
    <location>
        <begin position="199"/>
        <end position="215"/>
    </location>
</feature>
<dbReference type="WBParaSite" id="TMUE_2000007226.1">
    <property type="protein sequence ID" value="TMUE_2000007226.1"/>
    <property type="gene ID" value="WBGene00288357"/>
</dbReference>